<dbReference type="EMBL" id="BOOW01000041">
    <property type="protein sequence ID" value="GII96015.1"/>
    <property type="molecule type" value="Genomic_DNA"/>
</dbReference>
<organism evidence="6 7">
    <name type="scientific">Sinosporangium siamense</name>
    <dbReference type="NCBI Taxonomy" id="1367973"/>
    <lineage>
        <taxon>Bacteria</taxon>
        <taxon>Bacillati</taxon>
        <taxon>Actinomycetota</taxon>
        <taxon>Actinomycetes</taxon>
        <taxon>Streptosporangiales</taxon>
        <taxon>Streptosporangiaceae</taxon>
        <taxon>Sinosporangium</taxon>
    </lineage>
</organism>
<reference evidence="6" key="1">
    <citation type="submission" date="2021-01" db="EMBL/GenBank/DDBJ databases">
        <title>Whole genome shotgun sequence of Sinosporangium siamense NBRC 109515.</title>
        <authorList>
            <person name="Komaki H."/>
            <person name="Tamura T."/>
        </authorList>
    </citation>
    <scope>NUCLEOTIDE SEQUENCE</scope>
    <source>
        <strain evidence="6">NBRC 109515</strain>
    </source>
</reference>
<accession>A0A919V8C8</accession>
<dbReference type="EC" id="3.1.1.-" evidence="3"/>
<dbReference type="SUPFAM" id="SSF53474">
    <property type="entry name" value="alpha/beta-Hydrolases"/>
    <property type="match status" value="1"/>
</dbReference>
<evidence type="ECO:0000256" key="3">
    <source>
        <dbReference type="RuleBase" id="RU361235"/>
    </source>
</evidence>
<dbReference type="Pfam" id="PF00135">
    <property type="entry name" value="COesterase"/>
    <property type="match status" value="1"/>
</dbReference>
<feature type="region of interest" description="Disordered" evidence="4">
    <location>
        <begin position="74"/>
        <end position="93"/>
    </location>
</feature>
<dbReference type="InterPro" id="IPR050309">
    <property type="entry name" value="Type-B_Carboxylest/Lipase"/>
</dbReference>
<dbReference type="InterPro" id="IPR002018">
    <property type="entry name" value="CarbesteraseB"/>
</dbReference>
<keyword evidence="3" id="KW-0732">Signal</keyword>
<feature type="signal peptide" evidence="3">
    <location>
        <begin position="1"/>
        <end position="28"/>
    </location>
</feature>
<evidence type="ECO:0000256" key="4">
    <source>
        <dbReference type="SAM" id="MobiDB-lite"/>
    </source>
</evidence>
<evidence type="ECO:0000256" key="1">
    <source>
        <dbReference type="ARBA" id="ARBA00005964"/>
    </source>
</evidence>
<dbReference type="Gene3D" id="3.40.50.1820">
    <property type="entry name" value="alpha/beta hydrolase"/>
    <property type="match status" value="1"/>
</dbReference>
<feature type="chain" id="PRO_5038162859" description="Carboxylic ester hydrolase" evidence="3">
    <location>
        <begin position="29"/>
        <end position="530"/>
    </location>
</feature>
<comment type="caution">
    <text evidence="6">The sequence shown here is derived from an EMBL/GenBank/DDBJ whole genome shotgun (WGS) entry which is preliminary data.</text>
</comment>
<dbReference type="PANTHER" id="PTHR11559">
    <property type="entry name" value="CARBOXYLESTERASE"/>
    <property type="match status" value="1"/>
</dbReference>
<dbReference type="PROSITE" id="PS00122">
    <property type="entry name" value="CARBOXYLESTERASE_B_1"/>
    <property type="match status" value="1"/>
</dbReference>
<keyword evidence="2 3" id="KW-0378">Hydrolase</keyword>
<proteinExistence type="inferred from homology"/>
<name>A0A919V8C8_9ACTN</name>
<protein>
    <recommendedName>
        <fullName evidence="3">Carboxylic ester hydrolase</fullName>
        <ecNumber evidence="3">3.1.1.-</ecNumber>
    </recommendedName>
</protein>
<evidence type="ECO:0000313" key="7">
    <source>
        <dbReference type="Proteomes" id="UP000606172"/>
    </source>
</evidence>
<dbReference type="GO" id="GO:0016787">
    <property type="term" value="F:hydrolase activity"/>
    <property type="evidence" value="ECO:0007669"/>
    <property type="project" value="UniProtKB-KW"/>
</dbReference>
<dbReference type="Proteomes" id="UP000606172">
    <property type="component" value="Unassembled WGS sequence"/>
</dbReference>
<gene>
    <name evidence="6" type="ORF">Ssi02_62460</name>
</gene>
<evidence type="ECO:0000313" key="6">
    <source>
        <dbReference type="EMBL" id="GII96015.1"/>
    </source>
</evidence>
<dbReference type="InterPro" id="IPR029058">
    <property type="entry name" value="AB_hydrolase_fold"/>
</dbReference>
<comment type="similarity">
    <text evidence="1 3">Belongs to the type-B carboxylesterase/lipase family.</text>
</comment>
<evidence type="ECO:0000256" key="2">
    <source>
        <dbReference type="ARBA" id="ARBA00022801"/>
    </source>
</evidence>
<evidence type="ECO:0000259" key="5">
    <source>
        <dbReference type="Pfam" id="PF00135"/>
    </source>
</evidence>
<sequence>MRLITARRAAVFAMVWAMVGGSAIPLHASIAEVTSRDSVVRTDSGPVRGTVTADKRLFEGIPFAAPPVGDLRWRSPQPVTPWTEPRDATRPGNTCAQLPQLGSVRSESEDCLYLNVTTPRRTNRPLPVMVWVHGGGFTSGSGDFYDASWLVNQGDVVVVTVNYRLGVFGSFSHPDLPGSGAFGLEDQQAALRWVKRNARAFGGDPRNVTVFGESAGALSICAQLTSPSAAGLFHRAIMQSGTCTVNWPKNGLYPGTPEGATLFSSPEEAAGIATQLMAGRGCQSIDCLRAIPAAGANGLLDDPTAQLLSRPVYGTAVLPEDPKRAFTAGRFHRMPLMMGTTRDEERLFVLFTRPGGIDAAQYASLVADSYGDNAAKVTAQYPLSDYESPAVAWSTLATDRVWSCPTLTADRIAAKRAPVYGFEFADRTVPTLGPEMPELPWGAYHGSDLLFLFPLVADRLTEAQRTMSRQIIAYWTRFARTGNPNGHGTPHWPRFRDQAKPVQAFEPGPGGIQPIDFSARHKCGFWDRLY</sequence>
<dbReference type="InterPro" id="IPR019826">
    <property type="entry name" value="Carboxylesterase_B_AS"/>
</dbReference>
<feature type="domain" description="Carboxylesterase type B" evidence="5">
    <location>
        <begin position="37"/>
        <end position="509"/>
    </location>
</feature>
<dbReference type="AlphaFoldDB" id="A0A919V8C8"/>
<keyword evidence="7" id="KW-1185">Reference proteome</keyword>